<dbReference type="PANTHER" id="PTHR23099">
    <property type="entry name" value="TRANSCRIPTIONAL REGULATOR"/>
    <property type="match status" value="1"/>
</dbReference>
<dbReference type="SMART" id="SM00731">
    <property type="entry name" value="SprT"/>
    <property type="match status" value="1"/>
</dbReference>
<feature type="region of interest" description="Disordered" evidence="1">
    <location>
        <begin position="707"/>
        <end position="752"/>
    </location>
</feature>
<feature type="compositionally biased region" description="Basic and acidic residues" evidence="1">
    <location>
        <begin position="129"/>
        <end position="142"/>
    </location>
</feature>
<evidence type="ECO:0000313" key="3">
    <source>
        <dbReference type="EMBL" id="CED85500.1"/>
    </source>
</evidence>
<keyword evidence="3" id="KW-0378">Hydrolase</keyword>
<feature type="compositionally biased region" description="Polar residues" evidence="1">
    <location>
        <begin position="334"/>
        <end position="356"/>
    </location>
</feature>
<dbReference type="InterPro" id="IPR006640">
    <property type="entry name" value="SprT-like_domain"/>
</dbReference>
<protein>
    <submittedName>
        <fullName evidence="3">SPRT-like metalloprotease</fullName>
    </submittedName>
</protein>
<dbReference type="GO" id="GO:0008237">
    <property type="term" value="F:metallopeptidase activity"/>
    <property type="evidence" value="ECO:0007669"/>
    <property type="project" value="UniProtKB-KW"/>
</dbReference>
<feature type="domain" description="SprT-like" evidence="2">
    <location>
        <begin position="483"/>
        <end position="639"/>
    </location>
</feature>
<feature type="compositionally biased region" description="Low complexity" evidence="1">
    <location>
        <begin position="60"/>
        <end position="69"/>
    </location>
</feature>
<feature type="region of interest" description="Disordered" evidence="1">
    <location>
        <begin position="383"/>
        <end position="447"/>
    </location>
</feature>
<keyword evidence="3" id="KW-0482">Metalloprotease</keyword>
<reference evidence="3" key="1">
    <citation type="submission" date="2014-08" db="EMBL/GenBank/DDBJ databases">
        <authorList>
            <person name="Sharma Rahul"/>
            <person name="Thines Marco"/>
        </authorList>
    </citation>
    <scope>NUCLEOTIDE SEQUENCE</scope>
</reference>
<evidence type="ECO:0000259" key="2">
    <source>
        <dbReference type="SMART" id="SM00731"/>
    </source>
</evidence>
<dbReference type="EMBL" id="LN483332">
    <property type="protein sequence ID" value="CED85500.1"/>
    <property type="molecule type" value="Genomic_DNA"/>
</dbReference>
<evidence type="ECO:0000256" key="1">
    <source>
        <dbReference type="SAM" id="MobiDB-lite"/>
    </source>
</evidence>
<feature type="compositionally biased region" description="Basic residues" evidence="1">
    <location>
        <begin position="174"/>
        <end position="184"/>
    </location>
</feature>
<dbReference type="GO" id="GO:0006950">
    <property type="term" value="P:response to stress"/>
    <property type="evidence" value="ECO:0007669"/>
    <property type="project" value="UniProtKB-ARBA"/>
</dbReference>
<feature type="compositionally biased region" description="Low complexity" evidence="1">
    <location>
        <begin position="652"/>
        <end position="665"/>
    </location>
</feature>
<feature type="compositionally biased region" description="Low complexity" evidence="1">
    <location>
        <begin position="152"/>
        <end position="163"/>
    </location>
</feature>
<feature type="region of interest" description="Disordered" evidence="1">
    <location>
        <begin position="644"/>
        <end position="671"/>
    </location>
</feature>
<feature type="region of interest" description="Disordered" evidence="1">
    <location>
        <begin position="60"/>
        <end position="84"/>
    </location>
</feature>
<dbReference type="SUPFAM" id="SSF47095">
    <property type="entry name" value="HMG-box"/>
    <property type="match status" value="1"/>
</dbReference>
<feature type="region of interest" description="Disordered" evidence="1">
    <location>
        <begin position="260"/>
        <end position="356"/>
    </location>
</feature>
<accession>A0A0F7SY78</accession>
<dbReference type="AlphaFoldDB" id="A0A0F7SY78"/>
<organism evidence="3">
    <name type="scientific">Phaffia rhodozyma</name>
    <name type="common">Yeast</name>
    <name type="synonym">Xanthophyllomyces dendrorhous</name>
    <dbReference type="NCBI Taxonomy" id="264483"/>
    <lineage>
        <taxon>Eukaryota</taxon>
        <taxon>Fungi</taxon>
        <taxon>Dikarya</taxon>
        <taxon>Basidiomycota</taxon>
        <taxon>Agaricomycotina</taxon>
        <taxon>Tremellomycetes</taxon>
        <taxon>Cystofilobasidiales</taxon>
        <taxon>Mrakiaceae</taxon>
        <taxon>Phaffia</taxon>
    </lineage>
</organism>
<dbReference type="GO" id="GO:0005634">
    <property type="term" value="C:nucleus"/>
    <property type="evidence" value="ECO:0007669"/>
    <property type="project" value="TreeGrafter"/>
</dbReference>
<feature type="compositionally biased region" description="Low complexity" evidence="1">
    <location>
        <begin position="212"/>
        <end position="221"/>
    </location>
</feature>
<keyword evidence="3" id="KW-0645">Protease</keyword>
<proteinExistence type="predicted"/>
<dbReference type="PANTHER" id="PTHR23099:SF0">
    <property type="entry name" value="GERM CELL NUCLEAR ACIDIC PROTEIN"/>
    <property type="match status" value="1"/>
</dbReference>
<dbReference type="GO" id="GO:0006508">
    <property type="term" value="P:proteolysis"/>
    <property type="evidence" value="ECO:0007669"/>
    <property type="project" value="UniProtKB-KW"/>
</dbReference>
<feature type="compositionally biased region" description="Polar residues" evidence="1">
    <location>
        <begin position="226"/>
        <end position="237"/>
    </location>
</feature>
<dbReference type="CDD" id="cd00084">
    <property type="entry name" value="HMG-box_SF"/>
    <property type="match status" value="1"/>
</dbReference>
<feature type="compositionally biased region" description="Polar residues" evidence="1">
    <location>
        <begin position="97"/>
        <end position="117"/>
    </location>
</feature>
<name>A0A0F7SY78_PHARH</name>
<dbReference type="InterPro" id="IPR036910">
    <property type="entry name" value="HMG_box_dom_sf"/>
</dbReference>
<dbReference type="Pfam" id="PF10263">
    <property type="entry name" value="SprT-like"/>
    <property type="match status" value="1"/>
</dbReference>
<feature type="compositionally biased region" description="Acidic residues" evidence="1">
    <location>
        <begin position="264"/>
        <end position="276"/>
    </location>
</feature>
<sequence length="752" mass="82313">MAKRCARVGVRSHPGTSFLRVSLRTRLAPDFSSSSTVSPSLRLINADVYRRQVDSLSSPCSSTITTSTTKPRGRGRFSPDSNNINLLRSPLTASLNHTGVNVSDISPRSSTSVSSNGHIARKGYSGGKFKMDMLSDSEDYREASSPSTKLNSGSKNSSVASSSVTPNAQPLQSSRKRTTRRRSGRCNAGNLSPPPSVSSKDEQATADNDFISDPSSSYSSPKRLPQGSSERTTQSDGISRKDSCVLLEKITSPAISHEVISLLSEDEEEDADESESEFERDAVERFVMGWADKDVPESSALPSPNITKDREETPTKPGKRLFGKPKGYDRLGTPSRSPSEPSFTENPGALLSSSRSIDSPAIVIDDWGFQGTEDGFLVSNEDDSVLRWSPPPKRPSPIRGSQPVHDLPRLSQPSPSSATPCEPRPRAKPRSKVAESRSEPSAVDPTQTVMKVNSKHWKARRETLALGLVDELDRKVFKQAIRPSLCRNSEANERKDTSELEGLVWTGKLRTTAGLSRWCRKEGPDGKDDRHICTVELSTKILDTEEKVLSTTAHELCHLATWIFDGKNTKPHGKEFKAWARKVMDYRTDISITTKHTFEIVHKYKWICEGCSASYGRDTKSIDPSKQCCGKCKGRLVPQFKSQNTNQDQEQGLNGSNATASGSGSMTPRKPNAYREFVKENYKTTASPGMSAPQVMKLVAEKWRAQQSAIPPSPLAQAEPNSSADINGGARGKTRVERGEGHLSSVLRELSI</sequence>
<feature type="region of interest" description="Disordered" evidence="1">
    <location>
        <begin position="97"/>
        <end position="240"/>
    </location>
</feature>